<gene>
    <name evidence="1" type="ORF">PsorP6_011808</name>
</gene>
<reference evidence="1 2" key="1">
    <citation type="journal article" date="2022" name="bioRxiv">
        <title>The genome of the oomycete Peronosclerospora sorghi, a cosmopolitan pathogen of maize and sorghum, is inflated with dispersed pseudogenes.</title>
        <authorList>
            <person name="Fletcher K."/>
            <person name="Martin F."/>
            <person name="Isakeit T."/>
            <person name="Cavanaugh K."/>
            <person name="Magill C."/>
            <person name="Michelmore R."/>
        </authorList>
    </citation>
    <scope>NUCLEOTIDE SEQUENCE [LARGE SCALE GENOMIC DNA]</scope>
    <source>
        <strain evidence="1">P6</strain>
    </source>
</reference>
<protein>
    <submittedName>
        <fullName evidence="1">Uncharacterized protein</fullName>
    </submittedName>
</protein>
<comment type="caution">
    <text evidence="1">The sequence shown here is derived from an EMBL/GenBank/DDBJ whole genome shotgun (WGS) entry which is preliminary data.</text>
</comment>
<keyword evidence="2" id="KW-1185">Reference proteome</keyword>
<dbReference type="Proteomes" id="UP001163321">
    <property type="component" value="Chromosome 12"/>
</dbReference>
<proteinExistence type="predicted"/>
<dbReference type="EMBL" id="CM047591">
    <property type="protein sequence ID" value="KAI9918662.1"/>
    <property type="molecule type" value="Genomic_DNA"/>
</dbReference>
<accession>A0ACC0WJ90</accession>
<name>A0ACC0WJ90_9STRA</name>
<sequence>MMAKPVAVCDRLQDPYLTLSGYGVCADSAFTVSGDMTDRIVTPLKDGDLRRAVSRGGDVYEIEASNVAVTSIRQAAEWGMGAPIKRQEARLTNTAKNHGHHLELHLPLMGPLLPALLSHALLATEVFFALLNSLLEL</sequence>
<evidence type="ECO:0000313" key="2">
    <source>
        <dbReference type="Proteomes" id="UP001163321"/>
    </source>
</evidence>
<evidence type="ECO:0000313" key="1">
    <source>
        <dbReference type="EMBL" id="KAI9918662.1"/>
    </source>
</evidence>
<organism evidence="1 2">
    <name type="scientific">Peronosclerospora sorghi</name>
    <dbReference type="NCBI Taxonomy" id="230839"/>
    <lineage>
        <taxon>Eukaryota</taxon>
        <taxon>Sar</taxon>
        <taxon>Stramenopiles</taxon>
        <taxon>Oomycota</taxon>
        <taxon>Peronosporomycetes</taxon>
        <taxon>Peronosporales</taxon>
        <taxon>Peronosporaceae</taxon>
        <taxon>Peronosclerospora</taxon>
    </lineage>
</organism>